<comment type="subcellular location">
    <subcellularLocation>
        <location evidence="1">Cell membrane</location>
        <topology evidence="1">Multi-pass membrane protein</topology>
    </subcellularLocation>
</comment>
<dbReference type="AlphaFoldDB" id="Q2RNK1"/>
<accession>Q2RNK1</accession>
<evidence type="ECO:0000256" key="6">
    <source>
        <dbReference type="ARBA" id="ARBA00023136"/>
    </source>
</evidence>
<organism evidence="8 9">
    <name type="scientific">Rhodospirillum rubrum (strain ATCC 11170 / ATH 1.1.1 / DSM 467 / LMG 4362 / NCIMB 8255 / S1)</name>
    <dbReference type="NCBI Taxonomy" id="269796"/>
    <lineage>
        <taxon>Bacteria</taxon>
        <taxon>Pseudomonadati</taxon>
        <taxon>Pseudomonadota</taxon>
        <taxon>Alphaproteobacteria</taxon>
        <taxon>Rhodospirillales</taxon>
        <taxon>Rhodospirillaceae</taxon>
        <taxon>Rhodospirillum</taxon>
    </lineage>
</organism>
<evidence type="ECO:0000256" key="2">
    <source>
        <dbReference type="ARBA" id="ARBA00022448"/>
    </source>
</evidence>
<sequence length="211" mass="21315">MHIAEGIVPLSVAAPLTVVAVAGVAKGLRAIDAERLPTCGLFSAVFFVASLIHVPLGPTSTHLVLSGLIGLMLGWAAFPAILVGLALQAVFFGFGGLLVLGVNTLTMAAPAVLAWALFRGLADRLAPSRAPVLAAICGGLAVLVSALLVAGVLALSDQAFLPAAGLVVLGNLPVIGLESLITGAAVALLHRVRPEMLPRQGGRPWSGSFVS</sequence>
<keyword evidence="6 7" id="KW-0472">Membrane</keyword>
<dbReference type="NCBIfam" id="NF004905">
    <property type="entry name" value="PRK06265.1-5"/>
    <property type="match status" value="1"/>
</dbReference>
<keyword evidence="4 7" id="KW-0812">Transmembrane</keyword>
<protein>
    <submittedName>
        <fullName evidence="8">Cobalamin (Vitamin B12) biosynthesis CbiM protein</fullName>
    </submittedName>
</protein>
<dbReference type="GO" id="GO:0005886">
    <property type="term" value="C:plasma membrane"/>
    <property type="evidence" value="ECO:0007669"/>
    <property type="project" value="UniProtKB-SubCell"/>
</dbReference>
<evidence type="ECO:0000313" key="8">
    <source>
        <dbReference type="EMBL" id="ABC24294.1"/>
    </source>
</evidence>
<evidence type="ECO:0000256" key="4">
    <source>
        <dbReference type="ARBA" id="ARBA00022692"/>
    </source>
</evidence>
<feature type="transmembrane region" description="Helical" evidence="7">
    <location>
        <begin position="68"/>
        <end position="91"/>
    </location>
</feature>
<dbReference type="Pfam" id="PF01891">
    <property type="entry name" value="CbiM"/>
    <property type="match status" value="1"/>
</dbReference>
<dbReference type="EMBL" id="CP000230">
    <property type="protein sequence ID" value="ABC24294.1"/>
    <property type="molecule type" value="Genomic_DNA"/>
</dbReference>
<feature type="transmembrane region" description="Helical" evidence="7">
    <location>
        <begin position="40"/>
        <end position="56"/>
    </location>
</feature>
<evidence type="ECO:0000256" key="5">
    <source>
        <dbReference type="ARBA" id="ARBA00022989"/>
    </source>
</evidence>
<feature type="transmembrane region" description="Helical" evidence="7">
    <location>
        <begin position="130"/>
        <end position="154"/>
    </location>
</feature>
<keyword evidence="3" id="KW-1003">Cell membrane</keyword>
<dbReference type="Proteomes" id="UP000001929">
    <property type="component" value="Chromosome"/>
</dbReference>
<dbReference type="PANTHER" id="PTHR34229:SF1">
    <property type="entry name" value="METAL TRANSPORT PROTEIN HI_1621-RELATED"/>
    <property type="match status" value="1"/>
</dbReference>
<feature type="transmembrane region" description="Helical" evidence="7">
    <location>
        <begin position="7"/>
        <end position="28"/>
    </location>
</feature>
<feature type="transmembrane region" description="Helical" evidence="7">
    <location>
        <begin position="160"/>
        <end position="189"/>
    </location>
</feature>
<dbReference type="GO" id="GO:0000041">
    <property type="term" value="P:transition metal ion transport"/>
    <property type="evidence" value="ECO:0007669"/>
    <property type="project" value="InterPro"/>
</dbReference>
<dbReference type="RefSeq" id="WP_011391247.1">
    <property type="nucleotide sequence ID" value="NC_007643.1"/>
</dbReference>
<keyword evidence="9" id="KW-1185">Reference proteome</keyword>
<dbReference type="EnsemblBacteria" id="ABC24294">
    <property type="protein sequence ID" value="ABC24294"/>
    <property type="gene ID" value="Rru_A3500"/>
</dbReference>
<name>Q2RNK1_RHORT</name>
<evidence type="ECO:0000256" key="3">
    <source>
        <dbReference type="ARBA" id="ARBA00022475"/>
    </source>
</evidence>
<evidence type="ECO:0000313" key="9">
    <source>
        <dbReference type="Proteomes" id="UP000001929"/>
    </source>
</evidence>
<keyword evidence="5 7" id="KW-1133">Transmembrane helix</keyword>
<evidence type="ECO:0000256" key="7">
    <source>
        <dbReference type="SAM" id="Phobius"/>
    </source>
</evidence>
<dbReference type="STRING" id="269796.Rru_A3500"/>
<dbReference type="PATRIC" id="fig|269796.9.peg.3617"/>
<dbReference type="HOGENOM" id="CLU_052508_1_0_5"/>
<dbReference type="InterPro" id="IPR002751">
    <property type="entry name" value="CbiM/NikMN"/>
</dbReference>
<dbReference type="PhylomeDB" id="Q2RNK1"/>
<proteinExistence type="predicted"/>
<dbReference type="eggNOG" id="COG0310">
    <property type="taxonomic scope" value="Bacteria"/>
</dbReference>
<dbReference type="KEGG" id="rru:Rru_A3500"/>
<evidence type="ECO:0000256" key="1">
    <source>
        <dbReference type="ARBA" id="ARBA00004651"/>
    </source>
</evidence>
<gene>
    <name evidence="8" type="ordered locus">Rru_A3500</name>
</gene>
<keyword evidence="2" id="KW-0813">Transport</keyword>
<reference evidence="8 9" key="1">
    <citation type="journal article" date="2011" name="Stand. Genomic Sci.">
        <title>Complete genome sequence of Rhodospirillum rubrum type strain (S1).</title>
        <authorList>
            <person name="Munk A.C."/>
            <person name="Copeland A."/>
            <person name="Lucas S."/>
            <person name="Lapidus A."/>
            <person name="Del Rio T.G."/>
            <person name="Barry K."/>
            <person name="Detter J.C."/>
            <person name="Hammon N."/>
            <person name="Israni S."/>
            <person name="Pitluck S."/>
            <person name="Brettin T."/>
            <person name="Bruce D."/>
            <person name="Han C."/>
            <person name="Tapia R."/>
            <person name="Gilna P."/>
            <person name="Schmutz J."/>
            <person name="Larimer F."/>
            <person name="Land M."/>
            <person name="Kyrpides N.C."/>
            <person name="Mavromatis K."/>
            <person name="Richardson P."/>
            <person name="Rohde M."/>
            <person name="Goker M."/>
            <person name="Klenk H.P."/>
            <person name="Zhang Y."/>
            <person name="Roberts G.P."/>
            <person name="Reslewic S."/>
            <person name="Schwartz D.C."/>
        </authorList>
    </citation>
    <scope>NUCLEOTIDE SEQUENCE [LARGE SCALE GENOMIC DNA]</scope>
    <source>
        <strain evidence="9">ATCC 11170 / ATH 1.1.1 / DSM 467 / LMG 4362 / NCIMB 8255 / S1</strain>
    </source>
</reference>
<dbReference type="Gene3D" id="1.10.1760.20">
    <property type="match status" value="1"/>
</dbReference>
<dbReference type="PANTHER" id="PTHR34229">
    <property type="entry name" value="METAL TRANSPORT PROTEIN HI_1621-RELATED"/>
    <property type="match status" value="1"/>
</dbReference>
<feature type="transmembrane region" description="Helical" evidence="7">
    <location>
        <begin position="97"/>
        <end position="118"/>
    </location>
</feature>